<dbReference type="EMBL" id="JACHWZ010000017">
    <property type="protein sequence ID" value="MBB3062553.1"/>
    <property type="molecule type" value="Genomic_DNA"/>
</dbReference>
<gene>
    <name evidence="2" type="ORF">FHS09_003402</name>
</gene>
<feature type="transmembrane region" description="Helical" evidence="1">
    <location>
        <begin position="903"/>
        <end position="924"/>
    </location>
</feature>
<feature type="transmembrane region" description="Helical" evidence="1">
    <location>
        <begin position="872"/>
        <end position="891"/>
    </location>
</feature>
<dbReference type="InterPro" id="IPR001036">
    <property type="entry name" value="Acrflvin-R"/>
</dbReference>
<feature type="transmembrane region" description="Helical" evidence="1">
    <location>
        <begin position="338"/>
        <end position="354"/>
    </location>
</feature>
<organism evidence="2 3">
    <name type="scientific">Microbulbifer rhizosphaerae</name>
    <dbReference type="NCBI Taxonomy" id="1562603"/>
    <lineage>
        <taxon>Bacteria</taxon>
        <taxon>Pseudomonadati</taxon>
        <taxon>Pseudomonadota</taxon>
        <taxon>Gammaproteobacteria</taxon>
        <taxon>Cellvibrionales</taxon>
        <taxon>Microbulbiferaceae</taxon>
        <taxon>Microbulbifer</taxon>
    </lineage>
</organism>
<feature type="transmembrane region" description="Helical" evidence="1">
    <location>
        <begin position="523"/>
        <end position="543"/>
    </location>
</feature>
<dbReference type="SUPFAM" id="SSF82714">
    <property type="entry name" value="Multidrug efflux transporter AcrB TolC docking domain, DN and DC subdomains"/>
    <property type="match status" value="2"/>
</dbReference>
<dbReference type="Gene3D" id="3.30.70.1320">
    <property type="entry name" value="Multidrug efflux transporter AcrB pore domain like"/>
    <property type="match status" value="1"/>
</dbReference>
<evidence type="ECO:0000256" key="1">
    <source>
        <dbReference type="SAM" id="Phobius"/>
    </source>
</evidence>
<accession>A0A7W4WE30</accession>
<dbReference type="Gene3D" id="3.30.70.1440">
    <property type="entry name" value="Multidrug efflux transporter AcrB pore domain"/>
    <property type="match status" value="1"/>
</dbReference>
<feature type="transmembrane region" description="Helical" evidence="1">
    <location>
        <begin position="945"/>
        <end position="964"/>
    </location>
</feature>
<feature type="transmembrane region" description="Helical" evidence="1">
    <location>
        <begin position="432"/>
        <end position="452"/>
    </location>
</feature>
<dbReference type="Pfam" id="PF00873">
    <property type="entry name" value="ACR_tran"/>
    <property type="match status" value="1"/>
</dbReference>
<dbReference type="RefSeq" id="WP_183461930.1">
    <property type="nucleotide sequence ID" value="NZ_JACHWZ010000017.1"/>
</dbReference>
<dbReference type="Gene3D" id="1.20.1640.10">
    <property type="entry name" value="Multidrug efflux transporter AcrB transmembrane domain"/>
    <property type="match status" value="2"/>
</dbReference>
<feature type="transmembrane region" description="Helical" evidence="1">
    <location>
        <begin position="458"/>
        <end position="482"/>
    </location>
</feature>
<dbReference type="Gene3D" id="3.30.2090.10">
    <property type="entry name" value="Multidrug efflux transporter AcrB TolC docking domain, DN and DC subdomains"/>
    <property type="match status" value="2"/>
</dbReference>
<evidence type="ECO:0000313" key="2">
    <source>
        <dbReference type="EMBL" id="MBB3062553.1"/>
    </source>
</evidence>
<dbReference type="AlphaFoldDB" id="A0A7W4WE30"/>
<dbReference type="SUPFAM" id="SSF82693">
    <property type="entry name" value="Multidrug efflux transporter AcrB pore domain, PN1, PN2, PC1 and PC2 subdomains"/>
    <property type="match status" value="4"/>
</dbReference>
<name>A0A7W4WE30_9GAMM</name>
<sequence length="1027" mass="110927">MRAFTDIFIRHPVLALVANLLLLLVGWRALSSLPVQQYPTLQSSSVIVTTVYTGAGAETVRGFLTTPIERAVAAISGVDHIDSTSRAGVSTVTVHLQLNHDSTAALAEVTARLQQVRSELPAEAEPPVVEVQRADRPYATFYLGFTSSERSVPALTDWLSRTLQPQLSTLEGVQRVTFEGAQQVAMRVWIDPDRLAALNLSPGDVHAALRRNNYLAAVGRTKGELVQVNLLANTDLRSVEEFANLIVAERQGATVRLRDVARVELGAEEAEMVAKYNTQENVYLGVWPLVGSNELDVAQRLKDEMERIRPTLPQDVEMRLVWDGTMFMRDALEEINKTLVETILIVGLVVYLFMGSIRTALVPLIAMPVSLVGAGLVMYCAGFSLNLLSLLAIVLSVGLVVDDAIVVVENVERHVRAGKSRVAAALAGARELRGPVIAMTITLATVYTPIAFQGGLTGALFLEFAITLAAAVVVSGFVALTLSPVMSSRFVHPHGKEAWLTIRVNRIFDAVSRFYARALDSALSMRWAVVAAALIVTAAAWPLHHFSKKELAPVEDQSHISLFFEAAPDSTLAATNRHSQEVAKAITALPETDFNWSLTSAWGGFGGLVAKDWTERERSTAEMFGDVYTAVSQIPGLRVFPSLDAPLPTPGMYDVEMVLLSDAPLEEMQALAQQVINAGWASGKFLYVDSDLKIDLPEARVVLDRERVADLGLDLAGVAQELGTLLGGGYVNRFNYYDRSYKVIPQVGDEDRATLSPLLDLKIRGPGGELVPVSTFTRIETGTAPRALHRFQQRNAVRIFGGVSAGVTKEEGLQVLEEAAMSAGGAHTVIDHAGESRQIRQESGTLAATLGFAVLLIYLVLSAQFQSFRDPLIVLLGSVPLAISGALLFTFMDFTTLNIYSQVGLITLVGLIAKNGILIVEFANTLQSRGLAKMAALREASLTRLRPVLMTSAATVFGHLPLVLVSGPGAEARNSIGTVLVTGMVLGTLFTLFVVPVFYSLIATERKPETDPEEVTAADEPAKLALA</sequence>
<reference evidence="2 3" key="1">
    <citation type="submission" date="2020-08" db="EMBL/GenBank/DDBJ databases">
        <title>Genomic Encyclopedia of Type Strains, Phase III (KMG-III): the genomes of soil and plant-associated and newly described type strains.</title>
        <authorList>
            <person name="Whitman W."/>
        </authorList>
    </citation>
    <scope>NUCLEOTIDE SEQUENCE [LARGE SCALE GENOMIC DNA]</scope>
    <source>
        <strain evidence="2 3">CECT 8799</strain>
    </source>
</reference>
<dbReference type="SUPFAM" id="SSF82866">
    <property type="entry name" value="Multidrug efflux transporter AcrB transmembrane domain"/>
    <property type="match status" value="2"/>
</dbReference>
<feature type="transmembrane region" description="Helical" evidence="1">
    <location>
        <begin position="361"/>
        <end position="384"/>
    </location>
</feature>
<dbReference type="GO" id="GO:0042910">
    <property type="term" value="F:xenobiotic transmembrane transporter activity"/>
    <property type="evidence" value="ECO:0007669"/>
    <property type="project" value="TreeGrafter"/>
</dbReference>
<keyword evidence="1" id="KW-0812">Transmembrane</keyword>
<dbReference type="Proteomes" id="UP000535937">
    <property type="component" value="Unassembled WGS sequence"/>
</dbReference>
<dbReference type="Gene3D" id="3.30.70.1430">
    <property type="entry name" value="Multidrug efflux transporter AcrB pore domain"/>
    <property type="match status" value="2"/>
</dbReference>
<dbReference type="PRINTS" id="PR00702">
    <property type="entry name" value="ACRIFLAVINRP"/>
</dbReference>
<dbReference type="GO" id="GO:0005886">
    <property type="term" value="C:plasma membrane"/>
    <property type="evidence" value="ECO:0007669"/>
    <property type="project" value="TreeGrafter"/>
</dbReference>
<feature type="transmembrane region" description="Helical" evidence="1">
    <location>
        <begin position="390"/>
        <end position="411"/>
    </location>
</feature>
<feature type="transmembrane region" description="Helical" evidence="1">
    <location>
        <begin position="846"/>
        <end position="865"/>
    </location>
</feature>
<dbReference type="InterPro" id="IPR027463">
    <property type="entry name" value="AcrB_DN_DC_subdom"/>
</dbReference>
<comment type="caution">
    <text evidence="2">The sequence shown here is derived from an EMBL/GenBank/DDBJ whole genome shotgun (WGS) entry which is preliminary data.</text>
</comment>
<evidence type="ECO:0000313" key="3">
    <source>
        <dbReference type="Proteomes" id="UP000535937"/>
    </source>
</evidence>
<feature type="transmembrane region" description="Helical" evidence="1">
    <location>
        <begin position="976"/>
        <end position="999"/>
    </location>
</feature>
<protein>
    <submittedName>
        <fullName evidence="2">Multidrug efflux pump</fullName>
    </submittedName>
</protein>
<dbReference type="PANTHER" id="PTHR32063">
    <property type="match status" value="1"/>
</dbReference>
<dbReference type="PANTHER" id="PTHR32063:SF14">
    <property type="entry name" value="BLL4319 PROTEIN"/>
    <property type="match status" value="1"/>
</dbReference>
<keyword evidence="3" id="KW-1185">Reference proteome</keyword>
<keyword evidence="1" id="KW-1133">Transmembrane helix</keyword>
<proteinExistence type="predicted"/>
<keyword evidence="1" id="KW-0472">Membrane</keyword>